<dbReference type="EMBL" id="GL883133">
    <property type="protein sequence ID" value="EGG02162.1"/>
    <property type="molecule type" value="Genomic_DNA"/>
</dbReference>
<name>F4RZM8_MELLP</name>
<dbReference type="AlphaFoldDB" id="F4RZM8"/>
<evidence type="ECO:0000313" key="2">
    <source>
        <dbReference type="EMBL" id="EGG02162.1"/>
    </source>
</evidence>
<feature type="chain" id="PRO_5003318125" evidence="1">
    <location>
        <begin position="23"/>
        <end position="88"/>
    </location>
</feature>
<dbReference type="HOGENOM" id="CLU_2469563_0_0_1"/>
<dbReference type="VEuPathDB" id="FungiDB:MELLADRAFT_124371"/>
<dbReference type="Proteomes" id="UP000001072">
    <property type="component" value="Unassembled WGS sequence"/>
</dbReference>
<proteinExistence type="predicted"/>
<protein>
    <submittedName>
        <fullName evidence="2">Secreted protein</fullName>
    </submittedName>
</protein>
<gene>
    <name evidence="2" type="ORF">MELLADRAFT_124371</name>
</gene>
<feature type="signal peptide" evidence="1">
    <location>
        <begin position="1"/>
        <end position="22"/>
    </location>
</feature>
<evidence type="ECO:0000256" key="1">
    <source>
        <dbReference type="SAM" id="SignalP"/>
    </source>
</evidence>
<sequence length="88" mass="9503">MNTISLIGTSVLIGTLAAPVHAMAIEERGSTSCYQRISKEKQVLDDGDELVHSRGEDDWRHQDWSPQGCCTSDDVSNDGCCGSGCNIM</sequence>
<dbReference type="RefSeq" id="XP_007414699.1">
    <property type="nucleotide sequence ID" value="XM_007414637.1"/>
</dbReference>
<dbReference type="KEGG" id="mlr:MELLADRAFT_124371"/>
<evidence type="ECO:0000313" key="3">
    <source>
        <dbReference type="Proteomes" id="UP000001072"/>
    </source>
</evidence>
<dbReference type="InParanoid" id="F4RZM8"/>
<organism evidence="3">
    <name type="scientific">Melampsora larici-populina (strain 98AG31 / pathotype 3-4-7)</name>
    <name type="common">Poplar leaf rust fungus</name>
    <dbReference type="NCBI Taxonomy" id="747676"/>
    <lineage>
        <taxon>Eukaryota</taxon>
        <taxon>Fungi</taxon>
        <taxon>Dikarya</taxon>
        <taxon>Basidiomycota</taxon>
        <taxon>Pucciniomycotina</taxon>
        <taxon>Pucciniomycetes</taxon>
        <taxon>Pucciniales</taxon>
        <taxon>Melampsoraceae</taxon>
        <taxon>Melampsora</taxon>
    </lineage>
</organism>
<reference evidence="3" key="1">
    <citation type="journal article" date="2011" name="Proc. Natl. Acad. Sci. U.S.A.">
        <title>Obligate biotrophy features unraveled by the genomic analysis of rust fungi.</title>
        <authorList>
            <person name="Duplessis S."/>
            <person name="Cuomo C.A."/>
            <person name="Lin Y.-C."/>
            <person name="Aerts A."/>
            <person name="Tisserant E."/>
            <person name="Veneault-Fourrey C."/>
            <person name="Joly D.L."/>
            <person name="Hacquard S."/>
            <person name="Amselem J."/>
            <person name="Cantarel B.L."/>
            <person name="Chiu R."/>
            <person name="Coutinho P.M."/>
            <person name="Feau N."/>
            <person name="Field M."/>
            <person name="Frey P."/>
            <person name="Gelhaye E."/>
            <person name="Goldberg J."/>
            <person name="Grabherr M.G."/>
            <person name="Kodira C.D."/>
            <person name="Kohler A."/>
            <person name="Kuees U."/>
            <person name="Lindquist E.A."/>
            <person name="Lucas S.M."/>
            <person name="Mago R."/>
            <person name="Mauceli E."/>
            <person name="Morin E."/>
            <person name="Murat C."/>
            <person name="Pangilinan J.L."/>
            <person name="Park R."/>
            <person name="Pearson M."/>
            <person name="Quesneville H."/>
            <person name="Rouhier N."/>
            <person name="Sakthikumar S."/>
            <person name="Salamov A.A."/>
            <person name="Schmutz J."/>
            <person name="Selles B."/>
            <person name="Shapiro H."/>
            <person name="Tanguay P."/>
            <person name="Tuskan G.A."/>
            <person name="Henrissat B."/>
            <person name="Van de Peer Y."/>
            <person name="Rouze P."/>
            <person name="Ellis J.G."/>
            <person name="Dodds P.N."/>
            <person name="Schein J.E."/>
            <person name="Zhong S."/>
            <person name="Hamelin R.C."/>
            <person name="Grigoriev I.V."/>
            <person name="Szabo L.J."/>
            <person name="Martin F."/>
        </authorList>
    </citation>
    <scope>NUCLEOTIDE SEQUENCE [LARGE SCALE GENOMIC DNA]</scope>
    <source>
        <strain evidence="3">98AG31 / pathotype 3-4-7</strain>
    </source>
</reference>
<accession>F4RZM8</accession>
<dbReference type="GeneID" id="18926750"/>
<keyword evidence="1" id="KW-0732">Signal</keyword>
<keyword evidence="3" id="KW-1185">Reference proteome</keyword>